<sequence length="269" mass="28369">MREAVLPRLPDALPEGAALARVLARFEALAVAVSGGVDSLTLATFAHRHGVPLTVIHAVSPAVPAEATARVRALAAAEGWDLVVTGTGEFDDPRYRDNPVDRCYFCKTNLYDRIAGLTARPIASGANLDDLGDYRPGLTAAAERRVVHPMIEAGMTKADVRALARALGLPDIAELPAQPCLASRVETGIAIDAADLAFVETAERRLAALLGGGTLRCRITREGVVVELDEALMGEAPGVAALMTELCAGEARSFAGTRAYRRGAMFVRS</sequence>
<dbReference type="Gene3D" id="3.40.50.620">
    <property type="entry name" value="HUPs"/>
    <property type="match status" value="1"/>
</dbReference>
<comment type="caution">
    <text evidence="1">The sequence shown here is derived from an EMBL/GenBank/DDBJ whole genome shotgun (WGS) entry which is preliminary data.</text>
</comment>
<organism evidence="1 2">
    <name type="scientific">Ancylobacter koreensis</name>
    <dbReference type="NCBI Taxonomy" id="266121"/>
    <lineage>
        <taxon>Bacteria</taxon>
        <taxon>Pseudomonadati</taxon>
        <taxon>Pseudomonadota</taxon>
        <taxon>Alphaproteobacteria</taxon>
        <taxon>Hyphomicrobiales</taxon>
        <taxon>Xanthobacteraceae</taxon>
        <taxon>Ancylobacter</taxon>
    </lineage>
</organism>
<keyword evidence="1" id="KW-0378">Hydrolase</keyword>
<protein>
    <submittedName>
        <fullName evidence="1">Adenine nucleotide alpha hydrolase</fullName>
    </submittedName>
</protein>
<accession>A0ABT0DH48</accession>
<proteinExistence type="predicted"/>
<gene>
    <name evidence="1" type="ORF">MWN33_00925</name>
</gene>
<evidence type="ECO:0000313" key="2">
    <source>
        <dbReference type="Proteomes" id="UP001202867"/>
    </source>
</evidence>
<dbReference type="RefSeq" id="WP_247198203.1">
    <property type="nucleotide sequence ID" value="NZ_JALKCG010000001.1"/>
</dbReference>
<evidence type="ECO:0000313" key="1">
    <source>
        <dbReference type="EMBL" id="MCK0206594.1"/>
    </source>
</evidence>
<dbReference type="PANTHER" id="PTHR43169">
    <property type="entry name" value="EXSB FAMILY PROTEIN"/>
    <property type="match status" value="1"/>
</dbReference>
<dbReference type="InterPro" id="IPR052188">
    <property type="entry name" value="Ni-pincer_cofactor_biosynth"/>
</dbReference>
<dbReference type="SUPFAM" id="SSF52402">
    <property type="entry name" value="Adenine nucleotide alpha hydrolases-like"/>
    <property type="match status" value="1"/>
</dbReference>
<keyword evidence="2" id="KW-1185">Reference proteome</keyword>
<dbReference type="InterPro" id="IPR014729">
    <property type="entry name" value="Rossmann-like_a/b/a_fold"/>
</dbReference>
<dbReference type="GO" id="GO:0016787">
    <property type="term" value="F:hydrolase activity"/>
    <property type="evidence" value="ECO:0007669"/>
    <property type="project" value="UniProtKB-KW"/>
</dbReference>
<dbReference type="PANTHER" id="PTHR43169:SF2">
    <property type="entry name" value="NAD_GMP SYNTHASE DOMAIN-CONTAINING PROTEIN"/>
    <property type="match status" value="1"/>
</dbReference>
<name>A0ABT0DH48_9HYPH</name>
<reference evidence="1 2" key="1">
    <citation type="submission" date="2022-04" db="EMBL/GenBank/DDBJ databases">
        <authorList>
            <person name="Grouzdev D.S."/>
            <person name="Pantiukh K.S."/>
            <person name="Krutkina M.S."/>
        </authorList>
    </citation>
    <scope>NUCLEOTIDE SEQUENCE [LARGE SCALE GENOMIC DNA]</scope>
    <source>
        <strain evidence="1 2">Jip08</strain>
    </source>
</reference>
<dbReference type="EMBL" id="JALKCG010000001">
    <property type="protein sequence ID" value="MCK0206594.1"/>
    <property type="molecule type" value="Genomic_DNA"/>
</dbReference>
<dbReference type="Proteomes" id="UP001202867">
    <property type="component" value="Unassembled WGS sequence"/>
</dbReference>
<reference evidence="2" key="2">
    <citation type="submission" date="2023-07" db="EMBL/GenBank/DDBJ databases">
        <title>Ancylobacter moscoviensis sp. nov., facultatively methylotrophic bacteria from activated sludge and the reclassification of Starkeya novella (Starkey 1934) Kelly et al. 2000 as Ancylobacter novellus comb. nov., Starkeya koreensis Im et al. 2006 as Ancylobacter koreensis comb.nov., Angulomicrobium tetraedrale Vasil'eva et al. 1986 as Ancylobacter tetraedralis comb. nov., Angulomicrobium amanitiforme Fritz et al. 2004 as Ancylobacter amanitiformis comb. nov. and Methylorhabdus multivorans Doronina et al. 1996 as Ancylobacter multivorans comb. nov. and emended description of the genus Ancylobacter.</title>
        <authorList>
            <person name="Doronina N."/>
            <person name="Chemodurova A."/>
            <person name="Grouzdev D."/>
            <person name="Koziaeva V."/>
            <person name="Shi W."/>
            <person name="Wu L."/>
            <person name="Kaparullina E."/>
        </authorList>
    </citation>
    <scope>NUCLEOTIDE SEQUENCE [LARGE SCALE GENOMIC DNA]</scope>
    <source>
        <strain evidence="2">Jip08</strain>
    </source>
</reference>